<evidence type="ECO:0000259" key="7">
    <source>
        <dbReference type="Pfam" id="PF04547"/>
    </source>
</evidence>
<feature type="transmembrane region" description="Helical" evidence="5">
    <location>
        <begin position="82"/>
        <end position="103"/>
    </location>
</feature>
<dbReference type="ExpressionAtlas" id="A5C7R2">
    <property type="expression patterns" value="baseline"/>
</dbReference>
<comment type="subcellular location">
    <subcellularLocation>
        <location evidence="1">Membrane</location>
        <topology evidence="1">Multi-pass membrane protein</topology>
    </subcellularLocation>
</comment>
<evidence type="ECO:0000256" key="6">
    <source>
        <dbReference type="SAM" id="SignalP"/>
    </source>
</evidence>
<dbReference type="AlphaFoldDB" id="A5C7R2"/>
<protein>
    <recommendedName>
        <fullName evidence="7">Anoctamin transmembrane domain-containing protein</fullName>
    </recommendedName>
</protein>
<evidence type="ECO:0000256" key="2">
    <source>
        <dbReference type="ARBA" id="ARBA00022692"/>
    </source>
</evidence>
<reference evidence="8" key="1">
    <citation type="journal article" date="2007" name="PLoS ONE">
        <title>The first genome sequence of an elite grapevine cultivar (Pinot noir Vitis vinifera L.): coping with a highly heterozygous genome.</title>
        <authorList>
            <person name="Velasco R."/>
            <person name="Zharkikh A."/>
            <person name="Troggio M."/>
            <person name="Cartwright D.A."/>
            <person name="Cestaro A."/>
            <person name="Pruss D."/>
            <person name="Pindo M."/>
            <person name="FitzGerald L.M."/>
            <person name="Vezzulli S."/>
            <person name="Reid J."/>
            <person name="Malacarne G."/>
            <person name="Iliev D."/>
            <person name="Coppola G."/>
            <person name="Wardell B."/>
            <person name="Micheletti D."/>
            <person name="Macalma T."/>
            <person name="Facci M."/>
            <person name="Mitchell J.T."/>
            <person name="Perazzolli M."/>
            <person name="Eldredge G."/>
            <person name="Gatto P."/>
            <person name="Oyzerski R."/>
            <person name="Moretto M."/>
            <person name="Gutin N."/>
            <person name="Stefanini M."/>
            <person name="Chen Y."/>
            <person name="Segala C."/>
            <person name="Davenport C."/>
            <person name="Dematte L."/>
            <person name="Mraz A."/>
            <person name="Battilana J."/>
            <person name="Stormo K."/>
            <person name="Costa F."/>
            <person name="Tao Q."/>
            <person name="Si-Ammour A."/>
            <person name="Harkins T."/>
            <person name="Lackey A."/>
            <person name="Perbost C."/>
            <person name="Taillon B."/>
            <person name="Stella A."/>
            <person name="Solovyev V."/>
            <person name="Fawcett J.A."/>
            <person name="Sterck L."/>
            <person name="Vandepoele K."/>
            <person name="Grando S.M."/>
            <person name="Toppo S."/>
            <person name="Moser C."/>
            <person name="Lanchbury J."/>
            <person name="Bogden R."/>
            <person name="Skolnick M."/>
            <person name="Sgaramella V."/>
            <person name="Bhatnagar S.K."/>
            <person name="Fontana P."/>
            <person name="Gutin A."/>
            <person name="Van de Peer Y."/>
            <person name="Salamini F."/>
            <person name="Viola R."/>
        </authorList>
    </citation>
    <scope>NUCLEOTIDE SEQUENCE</scope>
</reference>
<evidence type="ECO:0000256" key="5">
    <source>
        <dbReference type="SAM" id="Phobius"/>
    </source>
</evidence>
<feature type="chain" id="PRO_5002680175" description="Anoctamin transmembrane domain-containing protein" evidence="6">
    <location>
        <begin position="22"/>
        <end position="311"/>
    </location>
</feature>
<evidence type="ECO:0000256" key="3">
    <source>
        <dbReference type="ARBA" id="ARBA00022989"/>
    </source>
</evidence>
<sequence length="311" mass="36103">MYARWMLFPAALGIMLQLVDLGWQISYSVVADPGCKVLGLDWSSLQSPVELVKKVGTDRAREKEVFQRAEWFGHMMRFRNDVIIFLTIICLQLPFELAYAHLYEITRPDALKFGLTAIYLLAIQYFTKIGGKISVKLIKHESNESTEYRADSLVYKVFGLYFMQSYIGVFYHILLHRDFKTLRQVLIQRLIVSLVLENLMENSLPYLKYSYRKYGVRHKKRHEKGSSTGKIQFTSRNNVTEIRADALKLLAMLKRPVPRAAATIGAWLNIFQTDIRYDVPLMFTWLLNTKLTGLCVGEFQELHIQFNDALI</sequence>
<dbReference type="InterPro" id="IPR049452">
    <property type="entry name" value="Anoctamin_TM"/>
</dbReference>
<feature type="domain" description="Anoctamin transmembrane" evidence="7">
    <location>
        <begin position="61"/>
        <end position="223"/>
    </location>
</feature>
<feature type="transmembrane region" description="Helical" evidence="5">
    <location>
        <begin position="110"/>
        <end position="127"/>
    </location>
</feature>
<name>A5C7R2_VITVI</name>
<feature type="transmembrane region" description="Helical" evidence="5">
    <location>
        <begin position="153"/>
        <end position="174"/>
    </location>
</feature>
<feature type="signal peptide" evidence="6">
    <location>
        <begin position="1"/>
        <end position="21"/>
    </location>
</feature>
<gene>
    <name evidence="8" type="ORF">VITISV_024167</name>
</gene>
<keyword evidence="3 5" id="KW-1133">Transmembrane helix</keyword>
<dbReference type="EMBL" id="AM485285">
    <property type="protein sequence ID" value="CAN84037.1"/>
    <property type="molecule type" value="Genomic_DNA"/>
</dbReference>
<proteinExistence type="predicted"/>
<dbReference type="PANTHER" id="PTHR12308:SF73">
    <property type="entry name" value="ANOCTAMIN"/>
    <property type="match status" value="1"/>
</dbReference>
<dbReference type="Pfam" id="PF04547">
    <property type="entry name" value="Anoctamin"/>
    <property type="match status" value="2"/>
</dbReference>
<keyword evidence="4 5" id="KW-0472">Membrane</keyword>
<evidence type="ECO:0000256" key="4">
    <source>
        <dbReference type="ARBA" id="ARBA00023136"/>
    </source>
</evidence>
<evidence type="ECO:0000256" key="1">
    <source>
        <dbReference type="ARBA" id="ARBA00004141"/>
    </source>
</evidence>
<keyword evidence="6" id="KW-0732">Signal</keyword>
<dbReference type="GO" id="GO:0016020">
    <property type="term" value="C:membrane"/>
    <property type="evidence" value="ECO:0007669"/>
    <property type="project" value="UniProtKB-SubCell"/>
</dbReference>
<dbReference type="PANTHER" id="PTHR12308">
    <property type="entry name" value="ANOCTAMIN"/>
    <property type="match status" value="1"/>
</dbReference>
<organism evidence="8">
    <name type="scientific">Vitis vinifera</name>
    <name type="common">Grape</name>
    <dbReference type="NCBI Taxonomy" id="29760"/>
    <lineage>
        <taxon>Eukaryota</taxon>
        <taxon>Viridiplantae</taxon>
        <taxon>Streptophyta</taxon>
        <taxon>Embryophyta</taxon>
        <taxon>Tracheophyta</taxon>
        <taxon>Spermatophyta</taxon>
        <taxon>Magnoliopsida</taxon>
        <taxon>eudicotyledons</taxon>
        <taxon>Gunneridae</taxon>
        <taxon>Pentapetalae</taxon>
        <taxon>rosids</taxon>
        <taxon>Vitales</taxon>
        <taxon>Vitaceae</taxon>
        <taxon>Viteae</taxon>
        <taxon>Vitis</taxon>
    </lineage>
</organism>
<evidence type="ECO:0000313" key="8">
    <source>
        <dbReference type="EMBL" id="CAN84037.1"/>
    </source>
</evidence>
<dbReference type="InterPro" id="IPR007632">
    <property type="entry name" value="Anoctamin"/>
</dbReference>
<accession>A5C7R2</accession>
<keyword evidence="2 5" id="KW-0812">Transmembrane</keyword>
<feature type="domain" description="Anoctamin transmembrane" evidence="7">
    <location>
        <begin position="237"/>
        <end position="272"/>
    </location>
</feature>